<dbReference type="RefSeq" id="WP_124870975.1">
    <property type="nucleotide sequence ID" value="NZ_RQJO01000007.1"/>
</dbReference>
<feature type="domain" description="DUF4136" evidence="2">
    <location>
        <begin position="25"/>
        <end position="179"/>
    </location>
</feature>
<feature type="signal peptide" evidence="1">
    <location>
        <begin position="1"/>
        <end position="22"/>
    </location>
</feature>
<organism evidence="3 4">
    <name type="scientific">Larkinella rosea</name>
    <dbReference type="NCBI Taxonomy" id="2025312"/>
    <lineage>
        <taxon>Bacteria</taxon>
        <taxon>Pseudomonadati</taxon>
        <taxon>Bacteroidota</taxon>
        <taxon>Cytophagia</taxon>
        <taxon>Cytophagales</taxon>
        <taxon>Spirosomataceae</taxon>
        <taxon>Larkinella</taxon>
    </lineage>
</organism>
<dbReference type="Proteomes" id="UP000271925">
    <property type="component" value="Unassembled WGS sequence"/>
</dbReference>
<dbReference type="EMBL" id="RQJO01000007">
    <property type="protein sequence ID" value="RRB06951.1"/>
    <property type="molecule type" value="Genomic_DNA"/>
</dbReference>
<dbReference type="PROSITE" id="PS51257">
    <property type="entry name" value="PROKAR_LIPOPROTEIN"/>
    <property type="match status" value="1"/>
</dbReference>
<sequence length="180" mass="20758">MKNSLYCSLFILLILSASCSSIRVVKTEPADNFALSSYQTFAFSDIESAGDIPQSRFFRSQVDALKTAIEKQMARKGLRRVDTQPELMMNIGIKIDEKTQTRQTDIRSDPPNYIGQRRYTWRSREVEVGKYRQGTIDVHLVDPKRNELVWRGIVEGIVPNKPEKLQKQIDEGMEKLFDKL</sequence>
<keyword evidence="1" id="KW-0732">Signal</keyword>
<evidence type="ECO:0000313" key="4">
    <source>
        <dbReference type="Proteomes" id="UP000271925"/>
    </source>
</evidence>
<keyword evidence="4" id="KW-1185">Reference proteome</keyword>
<feature type="chain" id="PRO_5018149245" evidence="1">
    <location>
        <begin position="23"/>
        <end position="180"/>
    </location>
</feature>
<name>A0A3P1C0L6_9BACT</name>
<protein>
    <submittedName>
        <fullName evidence="3">DUF4136 domain-containing protein</fullName>
    </submittedName>
</protein>
<gene>
    <name evidence="3" type="ORF">EHT25_03980</name>
</gene>
<evidence type="ECO:0000256" key="1">
    <source>
        <dbReference type="SAM" id="SignalP"/>
    </source>
</evidence>
<dbReference type="OrthoDB" id="118896at2"/>
<dbReference type="Gene3D" id="3.30.160.670">
    <property type="match status" value="1"/>
</dbReference>
<evidence type="ECO:0000259" key="2">
    <source>
        <dbReference type="Pfam" id="PF13590"/>
    </source>
</evidence>
<proteinExistence type="predicted"/>
<accession>A0A3P1C0L6</accession>
<dbReference type="InterPro" id="IPR025411">
    <property type="entry name" value="DUF4136"/>
</dbReference>
<evidence type="ECO:0000313" key="3">
    <source>
        <dbReference type="EMBL" id="RRB06951.1"/>
    </source>
</evidence>
<comment type="caution">
    <text evidence="3">The sequence shown here is derived from an EMBL/GenBank/DDBJ whole genome shotgun (WGS) entry which is preliminary data.</text>
</comment>
<dbReference type="AlphaFoldDB" id="A0A3P1C0L6"/>
<dbReference type="Pfam" id="PF13590">
    <property type="entry name" value="DUF4136"/>
    <property type="match status" value="1"/>
</dbReference>
<reference evidence="3 4" key="1">
    <citation type="submission" date="2018-11" db="EMBL/GenBank/DDBJ databases">
        <authorList>
            <person name="Zhou Z."/>
            <person name="Wang G."/>
        </authorList>
    </citation>
    <scope>NUCLEOTIDE SEQUENCE [LARGE SCALE GENOMIC DNA]</scope>
    <source>
        <strain evidence="3 4">KCTC52004</strain>
    </source>
</reference>